<evidence type="ECO:0000313" key="3">
    <source>
        <dbReference type="Proteomes" id="UP000027135"/>
    </source>
</evidence>
<name>A0A067R3A0_ZOONE</name>
<keyword evidence="3" id="KW-1185">Reference proteome</keyword>
<gene>
    <name evidence="2" type="ORF">L798_13805</name>
</gene>
<evidence type="ECO:0000256" key="1">
    <source>
        <dbReference type="SAM" id="SignalP"/>
    </source>
</evidence>
<accession>A0A067R3A0</accession>
<feature type="chain" id="PRO_5001644650" evidence="1">
    <location>
        <begin position="24"/>
        <end position="113"/>
    </location>
</feature>
<dbReference type="InParanoid" id="A0A067R3A0"/>
<keyword evidence="1" id="KW-0732">Signal</keyword>
<evidence type="ECO:0000313" key="2">
    <source>
        <dbReference type="EMBL" id="KDR12288.1"/>
    </source>
</evidence>
<dbReference type="AlphaFoldDB" id="A0A067R3A0"/>
<sequence>MLLMRNFMVTLLLYNCFLITANSEELSHLHKWKKHSKFSSLYYLDKDYLNNANIYNTSVEFTIPLFSFTFLTVEKPNDYTTLIKQNILGHIIFFVVIIVSRIPSVLKRDCPEE</sequence>
<dbReference type="Proteomes" id="UP000027135">
    <property type="component" value="Unassembled WGS sequence"/>
</dbReference>
<organism evidence="2 3">
    <name type="scientific">Zootermopsis nevadensis</name>
    <name type="common">Dampwood termite</name>
    <dbReference type="NCBI Taxonomy" id="136037"/>
    <lineage>
        <taxon>Eukaryota</taxon>
        <taxon>Metazoa</taxon>
        <taxon>Ecdysozoa</taxon>
        <taxon>Arthropoda</taxon>
        <taxon>Hexapoda</taxon>
        <taxon>Insecta</taxon>
        <taxon>Pterygota</taxon>
        <taxon>Neoptera</taxon>
        <taxon>Polyneoptera</taxon>
        <taxon>Dictyoptera</taxon>
        <taxon>Blattodea</taxon>
        <taxon>Blattoidea</taxon>
        <taxon>Termitoidae</taxon>
        <taxon>Termopsidae</taxon>
        <taxon>Zootermopsis</taxon>
    </lineage>
</organism>
<proteinExistence type="predicted"/>
<protein>
    <submittedName>
        <fullName evidence="2">Uncharacterized protein</fullName>
    </submittedName>
</protein>
<dbReference type="EMBL" id="KK853027">
    <property type="protein sequence ID" value="KDR12288.1"/>
    <property type="molecule type" value="Genomic_DNA"/>
</dbReference>
<feature type="signal peptide" evidence="1">
    <location>
        <begin position="1"/>
        <end position="23"/>
    </location>
</feature>
<reference evidence="2 3" key="1">
    <citation type="journal article" date="2014" name="Nat. Commun.">
        <title>Molecular traces of alternative social organization in a termite genome.</title>
        <authorList>
            <person name="Terrapon N."/>
            <person name="Li C."/>
            <person name="Robertson H.M."/>
            <person name="Ji L."/>
            <person name="Meng X."/>
            <person name="Booth W."/>
            <person name="Chen Z."/>
            <person name="Childers C.P."/>
            <person name="Glastad K.M."/>
            <person name="Gokhale K."/>
            <person name="Gowin J."/>
            <person name="Gronenberg W."/>
            <person name="Hermansen R.A."/>
            <person name="Hu H."/>
            <person name="Hunt B.G."/>
            <person name="Huylmans A.K."/>
            <person name="Khalil S.M."/>
            <person name="Mitchell R.D."/>
            <person name="Munoz-Torres M.C."/>
            <person name="Mustard J.A."/>
            <person name="Pan H."/>
            <person name="Reese J.T."/>
            <person name="Scharf M.E."/>
            <person name="Sun F."/>
            <person name="Vogel H."/>
            <person name="Xiao J."/>
            <person name="Yang W."/>
            <person name="Yang Z."/>
            <person name="Yang Z."/>
            <person name="Zhou J."/>
            <person name="Zhu J."/>
            <person name="Brent C.S."/>
            <person name="Elsik C.G."/>
            <person name="Goodisman M.A."/>
            <person name="Liberles D.A."/>
            <person name="Roe R.M."/>
            <person name="Vargo E.L."/>
            <person name="Vilcinskas A."/>
            <person name="Wang J."/>
            <person name="Bornberg-Bauer E."/>
            <person name="Korb J."/>
            <person name="Zhang G."/>
            <person name="Liebig J."/>
        </authorList>
    </citation>
    <scope>NUCLEOTIDE SEQUENCE [LARGE SCALE GENOMIC DNA]</scope>
    <source>
        <tissue evidence="2">Whole organism</tissue>
    </source>
</reference>